<dbReference type="Gene3D" id="1.10.30.50">
    <property type="match status" value="1"/>
</dbReference>
<dbReference type="EMBL" id="JAHOGA010000037">
    <property type="protein sequence ID" value="MBV3489888.1"/>
    <property type="molecule type" value="Genomic_DNA"/>
</dbReference>
<evidence type="ECO:0000313" key="1">
    <source>
        <dbReference type="EMBL" id="MBV3489888.1"/>
    </source>
</evidence>
<accession>A0A7Y0UYP3</accession>
<organism evidence="1 2">
    <name type="scientific">Phocaeicola vulgatus</name>
    <name type="common">Bacteroides vulgatus</name>
    <dbReference type="NCBI Taxonomy" id="821"/>
    <lineage>
        <taxon>Bacteria</taxon>
        <taxon>Pseudomonadati</taxon>
        <taxon>Bacteroidota</taxon>
        <taxon>Bacteroidia</taxon>
        <taxon>Bacteroidales</taxon>
        <taxon>Bacteroidaceae</taxon>
        <taxon>Phocaeicola</taxon>
    </lineage>
</organism>
<comment type="caution">
    <text evidence="1">The sequence shown here is derived from an EMBL/GenBank/DDBJ whole genome shotgun (WGS) entry which is preliminary data.</text>
</comment>
<evidence type="ECO:0000313" key="2">
    <source>
        <dbReference type="Proteomes" id="UP000758576"/>
    </source>
</evidence>
<proteinExistence type="predicted"/>
<evidence type="ECO:0008006" key="3">
    <source>
        <dbReference type="Google" id="ProtNLM"/>
    </source>
</evidence>
<gene>
    <name evidence="1" type="ORF">KSX14_14860</name>
</gene>
<name>A0A7Y0UYP3_PHOVU</name>
<dbReference type="AlphaFoldDB" id="A0A7Y0UYP3"/>
<protein>
    <recommendedName>
        <fullName evidence="3">HNH endonuclease</fullName>
    </recommendedName>
</protein>
<dbReference type="Proteomes" id="UP000758576">
    <property type="component" value="Unassembled WGS sequence"/>
</dbReference>
<reference evidence="1" key="1">
    <citation type="submission" date="2021-06" db="EMBL/GenBank/DDBJ databases">
        <title>Collection of gut derived symbiotic bacterial strains cultured from healthy donors.</title>
        <authorList>
            <person name="Lin H."/>
            <person name="Littmann E."/>
            <person name="Pamer E.G."/>
        </authorList>
    </citation>
    <scope>NUCLEOTIDE SEQUENCE</scope>
    <source>
        <strain evidence="1">MSK.19.85</strain>
    </source>
</reference>
<dbReference type="RefSeq" id="WP_172774334.1">
    <property type="nucleotide sequence ID" value="NZ_JABDSD010000071.1"/>
</dbReference>
<sequence>MWTLKLNPAKVQQYAQKFWEQTSYTFNKKTQYKMKVPKKYQGTRAFKYLTRPKFEEFLVAPPKKLLNLHSELFTYILNVKGKSFVQKEWEEYKADNKCHSEYAAITDIEIEAIEHFFNYKSQISDNTEFSYYIAELLNTNTCTYCNRQYTLTVRTTEGKRLIRPEFDHWFAQSRYPEFALSFYNLIPSCSFCNSILKNEKETVLDKHIHPYMDTDAGFEFTYNFIGKDTDGKNLYGVDCNITAVGIKDKRRVKETLELFRIKEVYNAHAGLELKDLIDLATANPGDYIDELVNHVLANTHLTKEDVFRILFGVETLPNRYLNRPFSKFKMDIISKIHDIIINGKK</sequence>